<evidence type="ECO:0000256" key="2">
    <source>
        <dbReference type="ARBA" id="ARBA00004760"/>
    </source>
</evidence>
<protein>
    <recommendedName>
        <fullName evidence="9">3-dehydrosphinganine reductase</fullName>
        <ecNumber evidence="9">1.1.1.102</ecNumber>
    </recommendedName>
</protein>
<proteinExistence type="predicted"/>
<gene>
    <name evidence="13" type="ORF">CSOL1703_00007620</name>
</gene>
<keyword evidence="12" id="KW-0472">Membrane</keyword>
<dbReference type="PRINTS" id="PR00081">
    <property type="entry name" value="GDHRDH"/>
</dbReference>
<accession>A0A9N9ZLK9</accession>
<comment type="function">
    <text evidence="10">Catalyzes the reduction of 3'-oxosphinganine (3-ketodihydrosphingosine/KDS) to sphinganine (dihydrosphingosine/DHS), the second step of de novo sphingolipid biosynthesis.</text>
</comment>
<dbReference type="CDD" id="cd08939">
    <property type="entry name" value="KDSR-like_SDR_c"/>
    <property type="match status" value="1"/>
</dbReference>
<evidence type="ECO:0000313" key="14">
    <source>
        <dbReference type="Proteomes" id="UP000775872"/>
    </source>
</evidence>
<evidence type="ECO:0000256" key="1">
    <source>
        <dbReference type="ARBA" id="ARBA00004240"/>
    </source>
</evidence>
<dbReference type="InterPro" id="IPR036291">
    <property type="entry name" value="NAD(P)-bd_dom_sf"/>
</dbReference>
<keyword evidence="12" id="KW-1133">Transmembrane helix</keyword>
<keyword evidence="5" id="KW-0521">NADP</keyword>
<dbReference type="PANTHER" id="PTHR43550:SF3">
    <property type="entry name" value="3-KETODIHYDROSPHINGOSINE REDUCTASE"/>
    <property type="match status" value="1"/>
</dbReference>
<reference evidence="13" key="1">
    <citation type="submission" date="2021-10" db="EMBL/GenBank/DDBJ databases">
        <authorList>
            <person name="Piombo E."/>
        </authorList>
    </citation>
    <scope>NUCLEOTIDE SEQUENCE</scope>
</reference>
<evidence type="ECO:0000256" key="11">
    <source>
        <dbReference type="ARBA" id="ARBA00048930"/>
    </source>
</evidence>
<evidence type="ECO:0000256" key="4">
    <source>
        <dbReference type="ARBA" id="ARBA00022824"/>
    </source>
</evidence>
<dbReference type="GO" id="GO:0047560">
    <property type="term" value="F:3-dehydrosphinganine reductase activity"/>
    <property type="evidence" value="ECO:0007669"/>
    <property type="project" value="UniProtKB-EC"/>
</dbReference>
<evidence type="ECO:0000256" key="6">
    <source>
        <dbReference type="ARBA" id="ARBA00022919"/>
    </source>
</evidence>
<keyword evidence="14" id="KW-1185">Reference proteome</keyword>
<comment type="pathway">
    <text evidence="3">Sphingolipid metabolism.</text>
</comment>
<dbReference type="GO" id="GO:0005789">
    <property type="term" value="C:endoplasmic reticulum membrane"/>
    <property type="evidence" value="ECO:0007669"/>
    <property type="project" value="TreeGrafter"/>
</dbReference>
<dbReference type="GO" id="GO:0006666">
    <property type="term" value="P:3-keto-sphinganine metabolic process"/>
    <property type="evidence" value="ECO:0007669"/>
    <property type="project" value="InterPro"/>
</dbReference>
<comment type="caution">
    <text evidence="13">The sequence shown here is derived from an EMBL/GenBank/DDBJ whole genome shotgun (WGS) entry which is preliminary data.</text>
</comment>
<evidence type="ECO:0000256" key="10">
    <source>
        <dbReference type="ARBA" id="ARBA00044737"/>
    </source>
</evidence>
<evidence type="ECO:0000256" key="7">
    <source>
        <dbReference type="ARBA" id="ARBA00023002"/>
    </source>
</evidence>
<sequence>MGNSFSNQFPVSGRTVVITGGSQGMGLEAGRQLAQKGANIVIVARNIDNLKSAIESIAKGASSPETQRFHYVSADLSSESECVRVIGEVEEWNGALPDIVWCVAGSSRPQLFIDAPASSLDSHMKNNFFSSAYLAHAILSRWLRPVDDPSSNNTKNTGRPADRHLIFTSSLAALYPIIGYGLYSPSKLALRGLSDALSQEMNLYNAAHPNEPRVRLHTIYPGTILTSGYEGELSTKPDVQKSAEELDLKQTADVVASKSIAGLESGREFITTDIVASLARQSLLGNTPRGGFLQGLLDALMAGIISILVVIVRWDMDRQVSAWGRKYGTSAKVDLEQKASK</sequence>
<feature type="transmembrane region" description="Helical" evidence="12">
    <location>
        <begin position="292"/>
        <end position="312"/>
    </location>
</feature>
<evidence type="ECO:0000256" key="9">
    <source>
        <dbReference type="ARBA" id="ARBA00026112"/>
    </source>
</evidence>
<name>A0A9N9ZLK9_9HYPO</name>
<dbReference type="SUPFAM" id="SSF51735">
    <property type="entry name" value="NAD(P)-binding Rossmann-fold domains"/>
    <property type="match status" value="1"/>
</dbReference>
<dbReference type="Proteomes" id="UP000775872">
    <property type="component" value="Unassembled WGS sequence"/>
</dbReference>
<keyword evidence="8" id="KW-0443">Lipid metabolism</keyword>
<dbReference type="PANTHER" id="PTHR43550">
    <property type="entry name" value="3-KETODIHYDROSPHINGOSINE REDUCTASE"/>
    <property type="match status" value="1"/>
</dbReference>
<dbReference type="InterPro" id="IPR045022">
    <property type="entry name" value="KDSR-like"/>
</dbReference>
<dbReference type="OrthoDB" id="10267115at2759"/>
<evidence type="ECO:0000256" key="3">
    <source>
        <dbReference type="ARBA" id="ARBA00004991"/>
    </source>
</evidence>
<organism evidence="13 14">
    <name type="scientific">Clonostachys solani</name>
    <dbReference type="NCBI Taxonomy" id="160281"/>
    <lineage>
        <taxon>Eukaryota</taxon>
        <taxon>Fungi</taxon>
        <taxon>Dikarya</taxon>
        <taxon>Ascomycota</taxon>
        <taxon>Pezizomycotina</taxon>
        <taxon>Sordariomycetes</taxon>
        <taxon>Hypocreomycetidae</taxon>
        <taxon>Hypocreales</taxon>
        <taxon>Bionectriaceae</taxon>
        <taxon>Clonostachys</taxon>
    </lineage>
</organism>
<comment type="pathway">
    <text evidence="2">Lipid metabolism; sphingolipid metabolism.</text>
</comment>
<keyword evidence="7" id="KW-0560">Oxidoreductase</keyword>
<dbReference type="GO" id="GO:0030148">
    <property type="term" value="P:sphingolipid biosynthetic process"/>
    <property type="evidence" value="ECO:0007669"/>
    <property type="project" value="InterPro"/>
</dbReference>
<dbReference type="EMBL" id="CABFOC020000074">
    <property type="protein sequence ID" value="CAH0057829.1"/>
    <property type="molecule type" value="Genomic_DNA"/>
</dbReference>
<evidence type="ECO:0000256" key="5">
    <source>
        <dbReference type="ARBA" id="ARBA00022857"/>
    </source>
</evidence>
<evidence type="ECO:0000256" key="12">
    <source>
        <dbReference type="SAM" id="Phobius"/>
    </source>
</evidence>
<dbReference type="Pfam" id="PF00106">
    <property type="entry name" value="adh_short"/>
    <property type="match status" value="1"/>
</dbReference>
<evidence type="ECO:0000256" key="8">
    <source>
        <dbReference type="ARBA" id="ARBA00023098"/>
    </source>
</evidence>
<dbReference type="InterPro" id="IPR002347">
    <property type="entry name" value="SDR_fam"/>
</dbReference>
<comment type="catalytic activity">
    <reaction evidence="11">
        <text>sphinganine + NADP(+) = 3-oxosphinganine + NADPH + H(+)</text>
        <dbReference type="Rhea" id="RHEA:22640"/>
        <dbReference type="ChEBI" id="CHEBI:15378"/>
        <dbReference type="ChEBI" id="CHEBI:57783"/>
        <dbReference type="ChEBI" id="CHEBI:57817"/>
        <dbReference type="ChEBI" id="CHEBI:58299"/>
        <dbReference type="ChEBI" id="CHEBI:58349"/>
        <dbReference type="EC" id="1.1.1.102"/>
    </reaction>
    <physiologicalReaction direction="right-to-left" evidence="11">
        <dbReference type="Rhea" id="RHEA:22642"/>
    </physiologicalReaction>
</comment>
<dbReference type="Gene3D" id="3.40.50.720">
    <property type="entry name" value="NAD(P)-binding Rossmann-like Domain"/>
    <property type="match status" value="1"/>
</dbReference>
<keyword evidence="6" id="KW-0746">Sphingolipid metabolism</keyword>
<evidence type="ECO:0000313" key="13">
    <source>
        <dbReference type="EMBL" id="CAH0057829.1"/>
    </source>
</evidence>
<dbReference type="EC" id="1.1.1.102" evidence="9"/>
<dbReference type="AlphaFoldDB" id="A0A9N9ZLK9"/>
<keyword evidence="12" id="KW-0812">Transmembrane</keyword>
<comment type="subcellular location">
    <subcellularLocation>
        <location evidence="1">Endoplasmic reticulum</location>
    </subcellularLocation>
</comment>
<keyword evidence="4" id="KW-0256">Endoplasmic reticulum</keyword>